<dbReference type="InterPro" id="IPR007371">
    <property type="entry name" value="TPK_catalytic"/>
</dbReference>
<dbReference type="OrthoDB" id="9804377at2"/>
<dbReference type="GO" id="GO:0016301">
    <property type="term" value="F:kinase activity"/>
    <property type="evidence" value="ECO:0007669"/>
    <property type="project" value="UniProtKB-KW"/>
</dbReference>
<evidence type="ECO:0000256" key="5">
    <source>
        <dbReference type="NCBIfam" id="TIGR01378"/>
    </source>
</evidence>
<dbReference type="PANTHER" id="PTHR41299:SF1">
    <property type="entry name" value="THIAMINE PYROPHOSPHOKINASE"/>
    <property type="match status" value="1"/>
</dbReference>
<dbReference type="AlphaFoldDB" id="A0A3A8ALP7"/>
<name>A0A3A8ALP7_9HYPH</name>
<dbReference type="CDD" id="cd07995">
    <property type="entry name" value="TPK"/>
    <property type="match status" value="1"/>
</dbReference>
<dbReference type="SUPFAM" id="SSF63999">
    <property type="entry name" value="Thiamin pyrophosphokinase, catalytic domain"/>
    <property type="match status" value="1"/>
</dbReference>
<dbReference type="NCBIfam" id="TIGR01378">
    <property type="entry name" value="thi_PPkinase"/>
    <property type="match status" value="1"/>
</dbReference>
<protein>
    <recommendedName>
        <fullName evidence="5">Thiamine diphosphokinase</fullName>
        <ecNumber evidence="5">2.7.6.2</ecNumber>
    </recommendedName>
</protein>
<dbReference type="GO" id="GO:0009229">
    <property type="term" value="P:thiamine diphosphate biosynthetic process"/>
    <property type="evidence" value="ECO:0007669"/>
    <property type="project" value="InterPro"/>
</dbReference>
<dbReference type="InterPro" id="IPR053149">
    <property type="entry name" value="TPK"/>
</dbReference>
<evidence type="ECO:0000256" key="2">
    <source>
        <dbReference type="ARBA" id="ARBA00022741"/>
    </source>
</evidence>
<comment type="caution">
    <text evidence="7">The sequence shown here is derived from an EMBL/GenBank/DDBJ whole genome shotgun (WGS) entry which is preliminary data.</text>
</comment>
<dbReference type="Proteomes" id="UP000246132">
    <property type="component" value="Unassembled WGS sequence"/>
</dbReference>
<evidence type="ECO:0000256" key="4">
    <source>
        <dbReference type="ARBA" id="ARBA00022840"/>
    </source>
</evidence>
<dbReference type="InterPro" id="IPR007373">
    <property type="entry name" value="Thiamin_PyroPKinase_B1-bd"/>
</dbReference>
<dbReference type="EC" id="2.7.6.2" evidence="5"/>
<dbReference type="Gene3D" id="3.40.50.10240">
    <property type="entry name" value="Thiamin pyrophosphokinase, catalytic domain"/>
    <property type="match status" value="1"/>
</dbReference>
<evidence type="ECO:0000256" key="3">
    <source>
        <dbReference type="ARBA" id="ARBA00022777"/>
    </source>
</evidence>
<evidence type="ECO:0000259" key="6">
    <source>
        <dbReference type="SMART" id="SM00983"/>
    </source>
</evidence>
<proteinExistence type="predicted"/>
<dbReference type="EMBL" id="QFWV02000004">
    <property type="protein sequence ID" value="RKF07584.1"/>
    <property type="molecule type" value="Genomic_DNA"/>
</dbReference>
<reference evidence="7 8" key="1">
    <citation type="journal article" date="2018" name="Int. J. Syst. Bacteriol.">
        <title>Oceaniradius stylonemae gen. nov., sp. nov., isolated from a red alga, Stylonema cornu-cervi.</title>
        <authorList>
            <person name="Jeong S."/>
        </authorList>
    </citation>
    <scope>NUCLEOTIDE SEQUENCE [LARGE SCALE GENOMIC DNA]</scope>
    <source>
        <strain evidence="7 8">StC1</strain>
    </source>
</reference>
<keyword evidence="3 7" id="KW-0418">Kinase</keyword>
<dbReference type="GO" id="GO:0006772">
    <property type="term" value="P:thiamine metabolic process"/>
    <property type="evidence" value="ECO:0007669"/>
    <property type="project" value="UniProtKB-UniRule"/>
</dbReference>
<keyword evidence="2" id="KW-0547">Nucleotide-binding</keyword>
<dbReference type="PANTHER" id="PTHR41299">
    <property type="entry name" value="THIAMINE PYROPHOSPHOKINASE"/>
    <property type="match status" value="1"/>
</dbReference>
<dbReference type="RefSeq" id="WP_109765613.1">
    <property type="nucleotide sequence ID" value="NZ_JASHJV010000004.1"/>
</dbReference>
<feature type="domain" description="Thiamin pyrophosphokinase thiamin-binding" evidence="6">
    <location>
        <begin position="150"/>
        <end position="214"/>
    </location>
</feature>
<dbReference type="GO" id="GO:0004788">
    <property type="term" value="F:thiamine diphosphokinase activity"/>
    <property type="evidence" value="ECO:0007669"/>
    <property type="project" value="UniProtKB-UniRule"/>
</dbReference>
<keyword evidence="4" id="KW-0067">ATP-binding</keyword>
<dbReference type="InterPro" id="IPR006282">
    <property type="entry name" value="Thi_PPkinase"/>
</dbReference>
<accession>A0A3A8ALP7</accession>
<dbReference type="Pfam" id="PF04263">
    <property type="entry name" value="TPK_catalytic"/>
    <property type="match status" value="1"/>
</dbReference>
<keyword evidence="8" id="KW-1185">Reference proteome</keyword>
<dbReference type="InterPro" id="IPR036759">
    <property type="entry name" value="TPK_catalytic_sf"/>
</dbReference>
<organism evidence="7 8">
    <name type="scientific">Oceaniradius stylonematis</name>
    <dbReference type="NCBI Taxonomy" id="2184161"/>
    <lineage>
        <taxon>Bacteria</taxon>
        <taxon>Pseudomonadati</taxon>
        <taxon>Pseudomonadota</taxon>
        <taxon>Alphaproteobacteria</taxon>
        <taxon>Hyphomicrobiales</taxon>
        <taxon>Ahrensiaceae</taxon>
        <taxon>Oceaniradius</taxon>
    </lineage>
</organism>
<sequence>MKAAKATARDARFAILMDGDLTPTDRLRSQVAGARAIAADGGMRHAAALGLEPEVWVGDFDSTPDELLGRNGHVPRHDLPARKAISDGELAVMRALEAGARSLVLCGAMGGARSDHMLFHIMMALRIARERDIEVLLTSGTEEASPLLPGKPAMPDWPAGTLFSVIPFSPLSGLSIERADWPLDAVEVAMGSSLTLSNVSADGLRILLGSGTAALVASFDV</sequence>
<dbReference type="GO" id="GO:0030975">
    <property type="term" value="F:thiamine binding"/>
    <property type="evidence" value="ECO:0007669"/>
    <property type="project" value="InterPro"/>
</dbReference>
<evidence type="ECO:0000313" key="7">
    <source>
        <dbReference type="EMBL" id="RKF07584.1"/>
    </source>
</evidence>
<keyword evidence="1 7" id="KW-0808">Transferase</keyword>
<dbReference type="SMART" id="SM00983">
    <property type="entry name" value="TPK_B1_binding"/>
    <property type="match status" value="1"/>
</dbReference>
<gene>
    <name evidence="7" type="ORF">DEM25_007335</name>
</gene>
<evidence type="ECO:0000313" key="8">
    <source>
        <dbReference type="Proteomes" id="UP000246132"/>
    </source>
</evidence>
<dbReference type="GO" id="GO:0005524">
    <property type="term" value="F:ATP binding"/>
    <property type="evidence" value="ECO:0007669"/>
    <property type="project" value="UniProtKB-KW"/>
</dbReference>
<evidence type="ECO:0000256" key="1">
    <source>
        <dbReference type="ARBA" id="ARBA00022679"/>
    </source>
</evidence>